<dbReference type="STRING" id="284590.Q6CLS5"/>
<evidence type="ECO:0000313" key="3">
    <source>
        <dbReference type="EMBL" id="CAG97821.1"/>
    </source>
</evidence>
<keyword evidence="1" id="KW-0175">Coiled coil</keyword>
<feature type="coiled-coil region" evidence="1">
    <location>
        <begin position="312"/>
        <end position="360"/>
    </location>
</feature>
<keyword evidence="4" id="KW-1185">Reference proteome</keyword>
<name>Q6CLS5_KLULA</name>
<dbReference type="EMBL" id="CR382126">
    <property type="protein sequence ID" value="CAG97821.1"/>
    <property type="molecule type" value="Genomic_DNA"/>
</dbReference>
<evidence type="ECO:0000313" key="4">
    <source>
        <dbReference type="Proteomes" id="UP000000598"/>
    </source>
</evidence>
<feature type="coiled-coil region" evidence="1">
    <location>
        <begin position="591"/>
        <end position="625"/>
    </location>
</feature>
<dbReference type="Proteomes" id="UP000000598">
    <property type="component" value="Chromosome F"/>
</dbReference>
<dbReference type="AlphaFoldDB" id="Q6CLS5"/>
<feature type="region of interest" description="Disordered" evidence="2">
    <location>
        <begin position="1"/>
        <end position="54"/>
    </location>
</feature>
<dbReference type="InParanoid" id="Q6CLS5"/>
<protein>
    <submittedName>
        <fullName evidence="3">KLLA0F00770p</fullName>
    </submittedName>
</protein>
<dbReference type="PaxDb" id="284590-Q6CLS5"/>
<dbReference type="Gene3D" id="1.10.287.1490">
    <property type="match status" value="1"/>
</dbReference>
<feature type="coiled-coil region" evidence="1">
    <location>
        <begin position="390"/>
        <end position="552"/>
    </location>
</feature>
<gene>
    <name evidence="3" type="ORF">KLLA0_F00770g</name>
</gene>
<dbReference type="OMA" id="HAHCHES"/>
<feature type="compositionally biased region" description="Basic and acidic residues" evidence="2">
    <location>
        <begin position="25"/>
        <end position="54"/>
    </location>
</feature>
<dbReference type="Pfam" id="PF12709">
    <property type="entry name" value="Fungal_TACC"/>
    <property type="match status" value="1"/>
</dbReference>
<reference evidence="3 4" key="1">
    <citation type="journal article" date="2004" name="Nature">
        <title>Genome evolution in yeasts.</title>
        <authorList>
            <consortium name="Genolevures"/>
            <person name="Dujon B."/>
            <person name="Sherman D."/>
            <person name="Fischer G."/>
            <person name="Durrens P."/>
            <person name="Casaregola S."/>
            <person name="Lafontaine I."/>
            <person name="de Montigny J."/>
            <person name="Marck C."/>
            <person name="Neuveglise C."/>
            <person name="Talla E."/>
            <person name="Goffard N."/>
            <person name="Frangeul L."/>
            <person name="Aigle M."/>
            <person name="Anthouard V."/>
            <person name="Babour A."/>
            <person name="Barbe V."/>
            <person name="Barnay S."/>
            <person name="Blanchin S."/>
            <person name="Beckerich J.M."/>
            <person name="Beyne E."/>
            <person name="Bleykasten C."/>
            <person name="Boisrame A."/>
            <person name="Boyer J."/>
            <person name="Cattolico L."/>
            <person name="Confanioleri F."/>
            <person name="de Daruvar A."/>
            <person name="Despons L."/>
            <person name="Fabre E."/>
            <person name="Fairhead C."/>
            <person name="Ferry-Dumazet H."/>
            <person name="Groppi A."/>
            <person name="Hantraye F."/>
            <person name="Hennequin C."/>
            <person name="Jauniaux N."/>
            <person name="Joyet P."/>
            <person name="Kachouri R."/>
            <person name="Kerrest A."/>
            <person name="Koszul R."/>
            <person name="Lemaire M."/>
            <person name="Lesur I."/>
            <person name="Ma L."/>
            <person name="Muller H."/>
            <person name="Nicaud J.M."/>
            <person name="Nikolski M."/>
            <person name="Oztas S."/>
            <person name="Ozier-Kalogeropoulos O."/>
            <person name="Pellenz S."/>
            <person name="Potier S."/>
            <person name="Richard G.F."/>
            <person name="Straub M.L."/>
            <person name="Suleau A."/>
            <person name="Swennene D."/>
            <person name="Tekaia F."/>
            <person name="Wesolowski-Louvel M."/>
            <person name="Westhof E."/>
            <person name="Wirth B."/>
            <person name="Zeniou-Meyer M."/>
            <person name="Zivanovic I."/>
            <person name="Bolotin-Fukuhara M."/>
            <person name="Thierry A."/>
            <person name="Bouchier C."/>
            <person name="Caudron B."/>
            <person name="Scarpelli C."/>
            <person name="Gaillardin C."/>
            <person name="Weissenbach J."/>
            <person name="Wincker P."/>
            <person name="Souciet J.L."/>
        </authorList>
    </citation>
    <scope>NUCLEOTIDE SEQUENCE [LARGE SCALE GENOMIC DNA]</scope>
    <source>
        <strain evidence="4">ATCC 8585 / CBS 2359 / DSM 70799 / NBRC 1267 / NRRL Y-1140 / WM37</strain>
    </source>
</reference>
<organism evidence="3 4">
    <name type="scientific">Kluyveromyces lactis (strain ATCC 8585 / CBS 2359 / DSM 70799 / NBRC 1267 / NRRL Y-1140 / WM37)</name>
    <name type="common">Yeast</name>
    <name type="synonym">Candida sphaerica</name>
    <dbReference type="NCBI Taxonomy" id="284590"/>
    <lineage>
        <taxon>Eukaryota</taxon>
        <taxon>Fungi</taxon>
        <taxon>Dikarya</taxon>
        <taxon>Ascomycota</taxon>
        <taxon>Saccharomycotina</taxon>
        <taxon>Saccharomycetes</taxon>
        <taxon>Saccharomycetales</taxon>
        <taxon>Saccharomycetaceae</taxon>
        <taxon>Kluyveromyces</taxon>
    </lineage>
</organism>
<accession>Q6CLS5</accession>
<feature type="compositionally biased region" description="Low complexity" evidence="2">
    <location>
        <begin position="128"/>
        <end position="141"/>
    </location>
</feature>
<sequence length="628" mass="72672">MDFGDKPKLEFAGSGDKLNSPIRLVPDESNKENVHALESDDQQSDKEQTYKRSKIEYSSPEKIEMLNSLSPIKIDIEGNDGIESDLKKSVATAIEEAVQDFKKDSKAEEDEEEAFGKLNNGFRGYHESSTANASGSAGSDAPQHAHCHESLSPIRSYGDKEMPLDPSDPTVWEKKFDDLSSVIWDKYEEIKYLNDTVQNLRERTVEAEFNKERDKLELIKWEQKYGDVLSKLYRSEHKLEQFDELKLQFDSVSKKFEACKQKLKEVKIELSMTNQNNHILSEKFEKEYTKFTENENLVNEWKDKHDSLLLELNVKTKELKSITDELRSLKEQYERNENKLSEVESEIQELRKKMEEETIVFQDTIKPRDLSITELNKKLQQFEANGSDEVSSLKSKLQITEAELDSKKNEIESLNLKLSTKETALEELRSHITQVTEDKEKSLSELEQTKRDLDSLTSRNGNIESEHLAELERLHENMSHMETNLKQNVKTIANLNETVNNFENKCKSLEAENIDLKARLTQTETNVNKSETDELRAKIQKLEKMVADSEAETNKKLQLLAEDLYIQYSSKHEQKVKMLKKGYEAKYQDLLDKLTVENNALHDEVDQLQKAVEIERAEKQELIKSLDN</sequence>
<dbReference type="InterPro" id="IPR024312">
    <property type="entry name" value="TACC_fungi"/>
</dbReference>
<evidence type="ECO:0000256" key="2">
    <source>
        <dbReference type="SAM" id="MobiDB-lite"/>
    </source>
</evidence>
<proteinExistence type="predicted"/>
<evidence type="ECO:0000256" key="1">
    <source>
        <dbReference type="SAM" id="Coils"/>
    </source>
</evidence>
<feature type="region of interest" description="Disordered" evidence="2">
    <location>
        <begin position="101"/>
        <end position="164"/>
    </location>
</feature>
<dbReference type="eggNOG" id="ENOG502QV33">
    <property type="taxonomic scope" value="Eukaryota"/>
</dbReference>
<dbReference type="KEGG" id="kla:KLLA0_F00770g"/>
<dbReference type="HOGENOM" id="CLU_435495_0_0_1"/>